<keyword evidence="2 5" id="KW-0028">Amino-acid biosynthesis</keyword>
<comment type="catalytic activity">
    <reaction evidence="5">
        <text>N(2)-acetyl-L-ornithine + 2-oxoglutarate = N-acetyl-L-glutamate 5-semialdehyde + L-glutamate</text>
        <dbReference type="Rhea" id="RHEA:18049"/>
        <dbReference type="ChEBI" id="CHEBI:16810"/>
        <dbReference type="ChEBI" id="CHEBI:29123"/>
        <dbReference type="ChEBI" id="CHEBI:29985"/>
        <dbReference type="ChEBI" id="CHEBI:57805"/>
        <dbReference type="EC" id="2.6.1.11"/>
    </reaction>
</comment>
<dbReference type="InterPro" id="IPR004636">
    <property type="entry name" value="AcOrn/SuccOrn_fam"/>
</dbReference>
<evidence type="ECO:0000256" key="4">
    <source>
        <dbReference type="ARBA" id="ARBA00022898"/>
    </source>
</evidence>
<organism evidence="6 7">
    <name type="scientific">Aerococcus agrisoli</name>
    <dbReference type="NCBI Taxonomy" id="2487350"/>
    <lineage>
        <taxon>Bacteria</taxon>
        <taxon>Bacillati</taxon>
        <taxon>Bacillota</taxon>
        <taxon>Bacilli</taxon>
        <taxon>Lactobacillales</taxon>
        <taxon>Aerococcaceae</taxon>
        <taxon>Aerococcus</taxon>
    </lineage>
</organism>
<feature type="modified residue" description="N6-(pyridoxal phosphate)lysine" evidence="5">
    <location>
        <position position="252"/>
    </location>
</feature>
<dbReference type="OrthoDB" id="9807885at2"/>
<comment type="cofactor">
    <cofactor evidence="5">
        <name>pyridoxal 5'-phosphate</name>
        <dbReference type="ChEBI" id="CHEBI:597326"/>
    </cofactor>
    <text evidence="5">Binds 1 pyridoxal phosphate per subunit.</text>
</comment>
<dbReference type="NCBIfam" id="TIGR00707">
    <property type="entry name" value="argD"/>
    <property type="match status" value="1"/>
</dbReference>
<dbReference type="InterPro" id="IPR015424">
    <property type="entry name" value="PyrdxlP-dep_Trfase"/>
</dbReference>
<evidence type="ECO:0000313" key="7">
    <source>
        <dbReference type="Proteomes" id="UP000273977"/>
    </source>
</evidence>
<dbReference type="PANTHER" id="PTHR11986:SF79">
    <property type="entry name" value="ACETYLORNITHINE AMINOTRANSFERASE, MITOCHONDRIAL"/>
    <property type="match status" value="1"/>
</dbReference>
<keyword evidence="5" id="KW-0055">Arginine biosynthesis</keyword>
<feature type="binding site" evidence="5">
    <location>
        <position position="281"/>
    </location>
    <ligand>
        <name>pyridoxal 5'-phosphate</name>
        <dbReference type="ChEBI" id="CHEBI:597326"/>
    </ligand>
</feature>
<dbReference type="UniPathway" id="UPA00068">
    <property type="reaction ID" value="UER00109"/>
</dbReference>
<dbReference type="GO" id="GO:0006526">
    <property type="term" value="P:L-arginine biosynthetic process"/>
    <property type="evidence" value="ECO:0007669"/>
    <property type="project" value="UniProtKB-UniRule"/>
</dbReference>
<dbReference type="HAMAP" id="MF_01107">
    <property type="entry name" value="ArgD_aminotrans_3"/>
    <property type="match status" value="1"/>
</dbReference>
<dbReference type="Proteomes" id="UP000273977">
    <property type="component" value="Unassembled WGS sequence"/>
</dbReference>
<dbReference type="InterPro" id="IPR005814">
    <property type="entry name" value="Aminotrans_3"/>
</dbReference>
<keyword evidence="1 5" id="KW-0032">Aminotransferase</keyword>
<keyword evidence="4 5" id="KW-0663">Pyridoxal phosphate</keyword>
<dbReference type="EMBL" id="RKMG01000002">
    <property type="protein sequence ID" value="RPA65072.1"/>
    <property type="molecule type" value="Genomic_DNA"/>
</dbReference>
<dbReference type="GO" id="GO:0005737">
    <property type="term" value="C:cytoplasm"/>
    <property type="evidence" value="ECO:0007669"/>
    <property type="project" value="UniProtKB-SubCell"/>
</dbReference>
<dbReference type="CDD" id="cd00610">
    <property type="entry name" value="OAT_like"/>
    <property type="match status" value="1"/>
</dbReference>
<feature type="binding site" evidence="5">
    <location>
        <position position="138"/>
    </location>
    <ligand>
        <name>pyridoxal 5'-phosphate</name>
        <dbReference type="ChEBI" id="CHEBI:597326"/>
    </ligand>
</feature>
<dbReference type="Gene3D" id="3.90.1150.10">
    <property type="entry name" value="Aspartate Aminotransferase, domain 1"/>
    <property type="match status" value="1"/>
</dbReference>
<comment type="similarity">
    <text evidence="5">Belongs to the class-III pyridoxal-phosphate-dependent aminotransferase family. ArgD subfamily.</text>
</comment>
<accession>A0A3N4GQE2</accession>
<comment type="subcellular location">
    <subcellularLocation>
        <location evidence="5">Cytoplasm</location>
    </subcellularLocation>
</comment>
<dbReference type="EC" id="2.6.1.11" evidence="5"/>
<evidence type="ECO:0000256" key="2">
    <source>
        <dbReference type="ARBA" id="ARBA00022605"/>
    </source>
</evidence>
<feature type="binding site" evidence="5">
    <location>
        <position position="141"/>
    </location>
    <ligand>
        <name>N(2)-acetyl-L-ornithine</name>
        <dbReference type="ChEBI" id="CHEBI:57805"/>
    </ligand>
</feature>
<feature type="binding site" evidence="5">
    <location>
        <begin position="223"/>
        <end position="226"/>
    </location>
    <ligand>
        <name>pyridoxal 5'-phosphate</name>
        <dbReference type="ChEBI" id="CHEBI:597326"/>
    </ligand>
</feature>
<evidence type="ECO:0000256" key="5">
    <source>
        <dbReference type="HAMAP-Rule" id="MF_01107"/>
    </source>
</evidence>
<dbReference type="InterPro" id="IPR015422">
    <property type="entry name" value="PyrdxlP-dep_Trfase_small"/>
</dbReference>
<keyword evidence="7" id="KW-1185">Reference proteome</keyword>
<evidence type="ECO:0000313" key="6">
    <source>
        <dbReference type="EMBL" id="RPA65072.1"/>
    </source>
</evidence>
<comment type="caution">
    <text evidence="6">The sequence shown here is derived from an EMBL/GenBank/DDBJ whole genome shotgun (WGS) entry which is preliminary data.</text>
</comment>
<dbReference type="PIRSF" id="PIRSF000521">
    <property type="entry name" value="Transaminase_4ab_Lys_Orn"/>
    <property type="match status" value="1"/>
</dbReference>
<dbReference type="Gene3D" id="3.40.640.10">
    <property type="entry name" value="Type I PLP-dependent aspartate aminotransferase-like (Major domain)"/>
    <property type="match status" value="1"/>
</dbReference>
<dbReference type="RefSeq" id="WP_123779175.1">
    <property type="nucleotide sequence ID" value="NZ_RKMG01000002.1"/>
</dbReference>
<protein>
    <recommendedName>
        <fullName evidence="5">Acetylornithine aminotransferase</fullName>
        <shortName evidence="5">ACOAT</shortName>
        <ecNumber evidence="5">2.6.1.11</ecNumber>
    </recommendedName>
</protein>
<comment type="subunit">
    <text evidence="5">Homodimer.</text>
</comment>
<comment type="pathway">
    <text evidence="5">Amino-acid biosynthesis; L-arginine biosynthesis; N(2)-acetyl-L-ornithine from L-glutamate: step 4/4.</text>
</comment>
<dbReference type="NCBIfam" id="NF002874">
    <property type="entry name" value="PRK03244.1"/>
    <property type="match status" value="1"/>
</dbReference>
<dbReference type="PANTHER" id="PTHR11986">
    <property type="entry name" value="AMINOTRANSFERASE CLASS III"/>
    <property type="match status" value="1"/>
</dbReference>
<dbReference type="GO" id="GO:0030170">
    <property type="term" value="F:pyridoxal phosphate binding"/>
    <property type="evidence" value="ECO:0007669"/>
    <property type="project" value="InterPro"/>
</dbReference>
<gene>
    <name evidence="5" type="primary">argD</name>
    <name evidence="6" type="ORF">EF384_01290</name>
</gene>
<feature type="binding site" evidence="5">
    <location>
        <position position="280"/>
    </location>
    <ligand>
        <name>N(2)-acetyl-L-ornithine</name>
        <dbReference type="ChEBI" id="CHEBI:57805"/>
    </ligand>
</feature>
<dbReference type="PROSITE" id="PS00600">
    <property type="entry name" value="AA_TRANSFER_CLASS_3"/>
    <property type="match status" value="1"/>
</dbReference>
<dbReference type="Pfam" id="PF00202">
    <property type="entry name" value="Aminotran_3"/>
    <property type="match status" value="1"/>
</dbReference>
<dbReference type="NCBIfam" id="NF002325">
    <property type="entry name" value="PRK01278.1"/>
    <property type="match status" value="1"/>
</dbReference>
<dbReference type="InterPro" id="IPR015421">
    <property type="entry name" value="PyrdxlP-dep_Trfase_major"/>
</dbReference>
<dbReference type="AlphaFoldDB" id="A0A3N4GQE2"/>
<dbReference type="InterPro" id="IPR050103">
    <property type="entry name" value="Class-III_PLP-dep_AT"/>
</dbReference>
<keyword evidence="3 5" id="KW-0808">Transferase</keyword>
<sequence>MTSEALIALGEQVTMHTFNRADKVMVSGQGTYVTDLEGNKYLDFISGIACNVLGHADPGFVAHLSQQAGKLIHVSNLFWHEPGIHLAEKLVNLSGLDQVFFANSGAEANEAALKLARKWGIETKGPDAYEIISMKQSFHGRTMATLTATGQPALQTGFEPLLPGFSYVAFNDSQALIEAVNPNTAAVIVEVIQGEGGVNQLTPEFIETVNQIQDEANVLVIIDEVQTGIGRTGTMFAYQQTALKPDIISLAKGLGGGYPIGAIVAKKDVANHFQPGDHGTTFGGNPLATAAGNYILDAFEERNLLANVQDKSAYLIEAITKLNHPDVTEIKGQGLLIGIGLTKPVADVVKEASNLGLLVTSSKGNVLRLLPPLNVGKDEIDQAVAILAQVL</sequence>
<dbReference type="FunFam" id="3.40.640.10:FF:000004">
    <property type="entry name" value="Acetylornithine aminotransferase"/>
    <property type="match status" value="1"/>
</dbReference>
<dbReference type="InterPro" id="IPR049704">
    <property type="entry name" value="Aminotrans_3_PPA_site"/>
</dbReference>
<name>A0A3N4GQE2_9LACT</name>
<feature type="binding site" evidence="5">
    <location>
        <begin position="105"/>
        <end position="106"/>
    </location>
    <ligand>
        <name>pyridoxal 5'-phosphate</name>
        <dbReference type="ChEBI" id="CHEBI:597326"/>
    </ligand>
</feature>
<dbReference type="GO" id="GO:0003992">
    <property type="term" value="F:N2-acetyl-L-ornithine:2-oxoglutarate 5-aminotransferase activity"/>
    <property type="evidence" value="ECO:0007669"/>
    <property type="project" value="UniProtKB-UniRule"/>
</dbReference>
<dbReference type="SUPFAM" id="SSF53383">
    <property type="entry name" value="PLP-dependent transferases"/>
    <property type="match status" value="1"/>
</dbReference>
<comment type="miscellaneous">
    <text evidence="5">May also have succinyldiaminopimelate aminotransferase activity, thus carrying out the corresponding step in lysine biosynthesis.</text>
</comment>
<keyword evidence="5" id="KW-0963">Cytoplasm</keyword>
<evidence type="ECO:0000256" key="3">
    <source>
        <dbReference type="ARBA" id="ARBA00022679"/>
    </source>
</evidence>
<dbReference type="GO" id="GO:0042802">
    <property type="term" value="F:identical protein binding"/>
    <property type="evidence" value="ECO:0007669"/>
    <property type="project" value="TreeGrafter"/>
</dbReference>
<evidence type="ECO:0000256" key="1">
    <source>
        <dbReference type="ARBA" id="ARBA00022576"/>
    </source>
</evidence>
<proteinExistence type="inferred from homology"/>
<reference evidence="6 7" key="1">
    <citation type="submission" date="2018-11" db="EMBL/GenBank/DDBJ databases">
        <title>Aerococcus sp. SJQ22, whole genome shotgun sequence.</title>
        <authorList>
            <person name="Sun L."/>
            <person name="Gao X."/>
            <person name="Chen W."/>
            <person name="Huang K."/>
        </authorList>
    </citation>
    <scope>NUCLEOTIDE SEQUENCE [LARGE SCALE GENOMIC DNA]</scope>
    <source>
        <strain evidence="6 7">SJQ22</strain>
    </source>
</reference>